<feature type="region of interest" description="Disordered" evidence="1">
    <location>
        <begin position="96"/>
        <end position="144"/>
    </location>
</feature>
<feature type="compositionally biased region" description="Basic and acidic residues" evidence="1">
    <location>
        <begin position="102"/>
        <end position="138"/>
    </location>
</feature>
<comment type="caution">
    <text evidence="2">The sequence shown here is derived from an EMBL/GenBank/DDBJ whole genome shotgun (WGS) entry which is preliminary data.</text>
</comment>
<keyword evidence="3" id="KW-1185">Reference proteome</keyword>
<dbReference type="EMBL" id="JAZHXJ010002457">
    <property type="protein sequence ID" value="KAL1838555.1"/>
    <property type="molecule type" value="Genomic_DNA"/>
</dbReference>
<gene>
    <name evidence="2" type="ORF">VTK73DRAFT_4290</name>
</gene>
<evidence type="ECO:0000313" key="2">
    <source>
        <dbReference type="EMBL" id="KAL1838555.1"/>
    </source>
</evidence>
<feature type="compositionally biased region" description="Basic and acidic residues" evidence="1">
    <location>
        <begin position="191"/>
        <end position="200"/>
    </location>
</feature>
<proteinExistence type="predicted"/>
<evidence type="ECO:0000313" key="3">
    <source>
        <dbReference type="Proteomes" id="UP001586593"/>
    </source>
</evidence>
<reference evidence="2 3" key="1">
    <citation type="journal article" date="2024" name="Commun. Biol.">
        <title>Comparative genomic analysis of thermophilic fungi reveals convergent evolutionary adaptations and gene losses.</title>
        <authorList>
            <person name="Steindorff A.S."/>
            <person name="Aguilar-Pontes M.V."/>
            <person name="Robinson A.J."/>
            <person name="Andreopoulos B."/>
            <person name="LaButti K."/>
            <person name="Kuo A."/>
            <person name="Mondo S."/>
            <person name="Riley R."/>
            <person name="Otillar R."/>
            <person name="Haridas S."/>
            <person name="Lipzen A."/>
            <person name="Grimwood J."/>
            <person name="Schmutz J."/>
            <person name="Clum A."/>
            <person name="Reid I.D."/>
            <person name="Moisan M.C."/>
            <person name="Butler G."/>
            <person name="Nguyen T.T.M."/>
            <person name="Dewar K."/>
            <person name="Conant G."/>
            <person name="Drula E."/>
            <person name="Henrissat B."/>
            <person name="Hansel C."/>
            <person name="Singer S."/>
            <person name="Hutchinson M.I."/>
            <person name="de Vries R.P."/>
            <person name="Natvig D.O."/>
            <person name="Powell A.J."/>
            <person name="Tsang A."/>
            <person name="Grigoriev I.V."/>
        </authorList>
    </citation>
    <scope>NUCLEOTIDE SEQUENCE [LARGE SCALE GENOMIC DNA]</scope>
    <source>
        <strain evidence="2 3">ATCC 24622</strain>
    </source>
</reference>
<sequence>MSPVRHVRNASLIGCVLPSGFPYPSAFSVDVSSPPPLPPLPPPVLDRGIDLDLPSLRPAGRALECRSAYSAVQCRGDKASRGKTGWIASQAGRAETLGQGRGGRDGRLARKTESERKETRQTRGVEQKSTDEEEDKRRAGGGGWFGKGWVGSAARMARNAAPAMPKQSRLRQGCNQAAPRKLMLPRSLTQPKKEDTRDSGPGKATRWGCFGEGFVAVCGVG</sequence>
<dbReference type="Proteomes" id="UP001586593">
    <property type="component" value="Unassembled WGS sequence"/>
</dbReference>
<evidence type="ECO:0000256" key="1">
    <source>
        <dbReference type="SAM" id="MobiDB-lite"/>
    </source>
</evidence>
<name>A0ABR3VAA0_9PEZI</name>
<feature type="region of interest" description="Disordered" evidence="1">
    <location>
        <begin position="159"/>
        <end position="206"/>
    </location>
</feature>
<protein>
    <submittedName>
        <fullName evidence="2">Uncharacterized protein</fullName>
    </submittedName>
</protein>
<accession>A0ABR3VAA0</accession>
<organism evidence="2 3">
    <name type="scientific">Phialemonium thermophilum</name>
    <dbReference type="NCBI Taxonomy" id="223376"/>
    <lineage>
        <taxon>Eukaryota</taxon>
        <taxon>Fungi</taxon>
        <taxon>Dikarya</taxon>
        <taxon>Ascomycota</taxon>
        <taxon>Pezizomycotina</taxon>
        <taxon>Sordariomycetes</taxon>
        <taxon>Sordariomycetidae</taxon>
        <taxon>Cephalothecales</taxon>
        <taxon>Cephalothecaceae</taxon>
        <taxon>Phialemonium</taxon>
    </lineage>
</organism>